<dbReference type="PIRSF" id="PIRSF000883">
    <property type="entry name" value="Pesterase_MJ0912"/>
    <property type="match status" value="1"/>
</dbReference>
<accession>A0A644ZSX8</accession>
<dbReference type="SUPFAM" id="SSF56300">
    <property type="entry name" value="Metallo-dependent phosphatases"/>
    <property type="match status" value="1"/>
</dbReference>
<dbReference type="InterPro" id="IPR050126">
    <property type="entry name" value="Ap4A_hydrolase"/>
</dbReference>
<feature type="domain" description="Calcineurin-like phosphoesterase" evidence="1">
    <location>
        <begin position="1"/>
        <end position="198"/>
    </location>
</feature>
<dbReference type="GO" id="GO:0005737">
    <property type="term" value="C:cytoplasm"/>
    <property type="evidence" value="ECO:0007669"/>
    <property type="project" value="TreeGrafter"/>
</dbReference>
<dbReference type="Pfam" id="PF12850">
    <property type="entry name" value="Metallophos_2"/>
    <property type="match status" value="1"/>
</dbReference>
<proteinExistence type="predicted"/>
<name>A0A644ZSX8_9ZZZZ</name>
<dbReference type="InterPro" id="IPR024654">
    <property type="entry name" value="Calcineurin-like_PHP_lpxH"/>
</dbReference>
<gene>
    <name evidence="2" type="ORF">SDC9_90640</name>
</gene>
<dbReference type="GO" id="GO:0016791">
    <property type="term" value="F:phosphatase activity"/>
    <property type="evidence" value="ECO:0007669"/>
    <property type="project" value="TreeGrafter"/>
</dbReference>
<dbReference type="InterPro" id="IPR011152">
    <property type="entry name" value="Pesterase_MJ0912"/>
</dbReference>
<evidence type="ECO:0000313" key="2">
    <source>
        <dbReference type="EMBL" id="MPM43962.1"/>
    </source>
</evidence>
<dbReference type="PANTHER" id="PTHR42850:SF2">
    <property type="entry name" value="BLL5683 PROTEIN"/>
    <property type="match status" value="1"/>
</dbReference>
<dbReference type="Gene3D" id="3.60.21.10">
    <property type="match status" value="1"/>
</dbReference>
<evidence type="ECO:0000259" key="1">
    <source>
        <dbReference type="Pfam" id="PF12850"/>
    </source>
</evidence>
<reference evidence="2" key="1">
    <citation type="submission" date="2019-08" db="EMBL/GenBank/DDBJ databases">
        <authorList>
            <person name="Kucharzyk K."/>
            <person name="Murdoch R.W."/>
            <person name="Higgins S."/>
            <person name="Loffler F."/>
        </authorList>
    </citation>
    <scope>NUCLEOTIDE SEQUENCE</scope>
</reference>
<dbReference type="PANTHER" id="PTHR42850">
    <property type="entry name" value="METALLOPHOSPHOESTERASE"/>
    <property type="match status" value="1"/>
</dbReference>
<protein>
    <recommendedName>
        <fullName evidence="1">Calcineurin-like phosphoesterase domain-containing protein</fullName>
    </recommendedName>
</protein>
<comment type="caution">
    <text evidence="2">The sequence shown here is derived from an EMBL/GenBank/DDBJ whole genome shotgun (WGS) entry which is preliminary data.</text>
</comment>
<dbReference type="AlphaFoldDB" id="A0A644ZSX8"/>
<dbReference type="NCBIfam" id="TIGR00040">
    <property type="entry name" value="yfcE"/>
    <property type="match status" value="1"/>
</dbReference>
<organism evidence="2">
    <name type="scientific">bioreactor metagenome</name>
    <dbReference type="NCBI Taxonomy" id="1076179"/>
    <lineage>
        <taxon>unclassified sequences</taxon>
        <taxon>metagenomes</taxon>
        <taxon>ecological metagenomes</taxon>
    </lineage>
</organism>
<dbReference type="InterPro" id="IPR029052">
    <property type="entry name" value="Metallo-depent_PP-like"/>
</dbReference>
<dbReference type="InterPro" id="IPR000979">
    <property type="entry name" value="Phosphodiesterase_MJ0936/Vps29"/>
</dbReference>
<sequence>MKCAVLSDIHGNLRAFEAVLADAKASGADSIIFLGDLIFMGLDPQLCYDLLMEQKPIVAIKGNTDENLEHIAELSGTSSKEEHLLKLIKYAHIRMHEQAKKHLATLPTVKRMELEGLSVLCCHGTPYSVDEGIYQNQPFSPAFAKQLSDEKVELVLSGHTHIHADFVRNGIRFINPGAVGYSFDGDVRASYALLSLSDGSVQCKIRRVEYDIKRYQMEVEHAMEGFKLLDRLQYALTYGKPLN</sequence>
<dbReference type="EMBL" id="VSSQ01010302">
    <property type="protein sequence ID" value="MPM43962.1"/>
    <property type="molecule type" value="Genomic_DNA"/>
</dbReference>